<gene>
    <name evidence="2" type="ORF">TvY486_0000270</name>
</gene>
<organism evidence="2 3">
    <name type="scientific">Trypanosoma vivax (strain Y486)</name>
    <dbReference type="NCBI Taxonomy" id="1055687"/>
    <lineage>
        <taxon>Eukaryota</taxon>
        <taxon>Discoba</taxon>
        <taxon>Euglenozoa</taxon>
        <taxon>Kinetoplastea</taxon>
        <taxon>Metakinetoplastina</taxon>
        <taxon>Trypanosomatida</taxon>
        <taxon>Trypanosomatidae</taxon>
        <taxon>Trypanosoma</taxon>
        <taxon>Duttonella</taxon>
    </lineage>
</organism>
<feature type="coiled-coil region" evidence="1">
    <location>
        <begin position="385"/>
        <end position="412"/>
    </location>
</feature>
<sequence>MCQAARGQFELQQLIEALSNKLKSNYDKYSKLTVELRTALDQGQQTSKDMQYAEKKLLKLRDTLRISIQKDVSISSGQMQQHTWPAEAIPLVQRGNTLEATMKQYGIALLAEKKKLSETADALMECGRYLNDAEHNLTAGGCDLNRLGQTHDLLRYTSAQEFVVNESVLQATEGSQAQQELKLQSLSECLKKNEELSSEVSTWIQKTTSADERAHALCEAIVKNAYKQVLNKACESATHLQQLRIAHAQLTKQTVQDNEKICSSVTNTSEQLNRTKNVSYIQKPMLSPLEETLLELKALGNILSNEKAVQRDTLAQLESQINAPGQTHMQNVSDETRRLVRQLPLTLDDFSLVGNCDEKQLGEIARSLNTEPKNLAKTLEAIGTLGEIAAEINEAKLEYEKEQKQLVLKRAEQHARAEAAIKTAGEAAEHFKKEMAIARAEHFAKEVRSAMERLCASAIALGHLKENAEVLKGRAVDLTEAVSMEYRKWTTEWKTERSDLQTNAMTVVDVFTYASKNIALLNETLKAIDDTYDRAGAVLSHATNEGEKNNGNWSEDTWKFVASITSSIKTFSPQSVCTIEGINALVTSIKNKSYTEDQPALVGGVEYLKELAKKLDVDVKVVERTMARAVLRAAKAQEVAEQASGMAEETRCTPFYHQPLNLLVKSW</sequence>
<reference evidence="2 3" key="1">
    <citation type="journal article" date="2012" name="Proc. Natl. Acad. Sci. U.S.A.">
        <title>Antigenic diversity is generated by distinct evolutionary mechanisms in African trypanosome species.</title>
        <authorList>
            <person name="Jackson A.P."/>
            <person name="Berry A."/>
            <person name="Aslett M."/>
            <person name="Allison H.C."/>
            <person name="Burton P."/>
            <person name="Vavrova-Anderson J."/>
            <person name="Brown R."/>
            <person name="Browne H."/>
            <person name="Corton N."/>
            <person name="Hauser H."/>
            <person name="Gamble J."/>
            <person name="Gilderthorp R."/>
            <person name="Marcello L."/>
            <person name="McQuillan J."/>
            <person name="Otto T.D."/>
            <person name="Quail M.A."/>
            <person name="Sanders M.J."/>
            <person name="van Tonder A."/>
            <person name="Ginger M.L."/>
            <person name="Field M.C."/>
            <person name="Barry J.D."/>
            <person name="Hertz-Fowler C."/>
            <person name="Berriman M."/>
        </authorList>
    </citation>
    <scope>NUCLEOTIDE SEQUENCE</scope>
    <source>
        <strain evidence="2 3">Y486</strain>
    </source>
</reference>
<dbReference type="AlphaFoldDB" id="F9WVX4"/>
<protein>
    <submittedName>
        <fullName evidence="2">Uncharacterized protein</fullName>
    </submittedName>
</protein>
<dbReference type="Proteomes" id="UP000009027">
    <property type="component" value="Unassembled WGS sequence"/>
</dbReference>
<dbReference type="EMBL" id="CAEX01008181">
    <property type="protein sequence ID" value="CCD21738.1"/>
    <property type="molecule type" value="Genomic_DNA"/>
</dbReference>
<keyword evidence="1" id="KW-0175">Coiled coil</keyword>
<keyword evidence="3" id="KW-1185">Reference proteome</keyword>
<accession>F9WVX4</accession>
<evidence type="ECO:0000256" key="1">
    <source>
        <dbReference type="SAM" id="Coils"/>
    </source>
</evidence>
<proteinExistence type="predicted"/>
<evidence type="ECO:0000313" key="3">
    <source>
        <dbReference type="Proteomes" id="UP000009027"/>
    </source>
</evidence>
<evidence type="ECO:0000313" key="2">
    <source>
        <dbReference type="EMBL" id="CCD21738.1"/>
    </source>
</evidence>
<dbReference type="VEuPathDB" id="TriTrypDB:TvY486_0000270"/>
<name>F9WVX4_TRYVY</name>